<evidence type="ECO:0000259" key="7">
    <source>
        <dbReference type="Pfam" id="PF00482"/>
    </source>
</evidence>
<dbReference type="Pfam" id="PF00482">
    <property type="entry name" value="T2SSF"/>
    <property type="match status" value="1"/>
</dbReference>
<dbReference type="Gene3D" id="1.20.81.30">
    <property type="entry name" value="Type II secretion system (T2SS), domain F"/>
    <property type="match status" value="1"/>
</dbReference>
<evidence type="ECO:0000313" key="9">
    <source>
        <dbReference type="Proteomes" id="UP001617427"/>
    </source>
</evidence>
<dbReference type="EMBL" id="JBIUZV010000003">
    <property type="protein sequence ID" value="MFJ3045774.1"/>
    <property type="molecule type" value="Genomic_DNA"/>
</dbReference>
<keyword evidence="2" id="KW-1003">Cell membrane</keyword>
<dbReference type="Proteomes" id="UP001617427">
    <property type="component" value="Unassembled WGS sequence"/>
</dbReference>
<dbReference type="InterPro" id="IPR042094">
    <property type="entry name" value="T2SS_GspF_sf"/>
</dbReference>
<protein>
    <submittedName>
        <fullName evidence="8">Type II secretion system F family protein</fullName>
    </submittedName>
</protein>
<comment type="caution">
    <text evidence="8">The sequence shown here is derived from an EMBL/GenBank/DDBJ whole genome shotgun (WGS) entry which is preliminary data.</text>
</comment>
<evidence type="ECO:0000256" key="3">
    <source>
        <dbReference type="ARBA" id="ARBA00022692"/>
    </source>
</evidence>
<dbReference type="PANTHER" id="PTHR35007:SF1">
    <property type="entry name" value="PILUS ASSEMBLY PROTEIN"/>
    <property type="match status" value="1"/>
</dbReference>
<proteinExistence type="predicted"/>
<feature type="transmembrane region" description="Helical" evidence="6">
    <location>
        <begin position="285"/>
        <end position="305"/>
    </location>
</feature>
<sequence length="311" mass="34481">MTAPALWLMAVAVLLLALGILLWQNAKSRLHQNATSDFVNQQIRSMAPTLDADADGSDQPLFLPAQPGPRLWRHFWLRAGVVPGIALYAGLLLPGLVLAILAMVFGGVLSTVCAVLMYLVLAYFRLWLKITRRHQKMVHQLPAFLDTMVRLTTIGNSLESSFQATLLTIDAPLKEPLNRANLLIQAGRSLEHALAQEARTFRLTELNLVAAVIGVALRFGGRADTVLERMASFMRDREQAQSELLALSAEIRLSAWVLALMPIGLGAFMVMFNNDMFMLMWDDSVGKQLLFGATVMEFVGAYWLYRLAKSV</sequence>
<feature type="transmembrane region" description="Helical" evidence="6">
    <location>
        <begin position="6"/>
        <end position="23"/>
    </location>
</feature>
<comment type="subcellular location">
    <subcellularLocation>
        <location evidence="1">Cell membrane</location>
        <topology evidence="1">Multi-pass membrane protein</topology>
    </subcellularLocation>
</comment>
<name>A0ABW8EY34_9BURK</name>
<feature type="domain" description="Type II secretion system protein GspF" evidence="7">
    <location>
        <begin position="144"/>
        <end position="270"/>
    </location>
</feature>
<evidence type="ECO:0000256" key="5">
    <source>
        <dbReference type="ARBA" id="ARBA00023136"/>
    </source>
</evidence>
<feature type="transmembrane region" description="Helical" evidence="6">
    <location>
        <begin position="253"/>
        <end position="273"/>
    </location>
</feature>
<dbReference type="InterPro" id="IPR018076">
    <property type="entry name" value="T2SS_GspF_dom"/>
</dbReference>
<accession>A0ABW8EY34</accession>
<evidence type="ECO:0000256" key="1">
    <source>
        <dbReference type="ARBA" id="ARBA00004651"/>
    </source>
</evidence>
<keyword evidence="4 6" id="KW-1133">Transmembrane helix</keyword>
<evidence type="ECO:0000256" key="6">
    <source>
        <dbReference type="SAM" id="Phobius"/>
    </source>
</evidence>
<gene>
    <name evidence="8" type="ORF">ACIPEN_08095</name>
</gene>
<keyword evidence="5 6" id="KW-0472">Membrane</keyword>
<feature type="transmembrane region" description="Helical" evidence="6">
    <location>
        <begin position="75"/>
        <end position="93"/>
    </location>
</feature>
<evidence type="ECO:0000313" key="8">
    <source>
        <dbReference type="EMBL" id="MFJ3045774.1"/>
    </source>
</evidence>
<organism evidence="8 9">
    <name type="scientific">Herbaspirillum chlorophenolicum</name>
    <dbReference type="NCBI Taxonomy" id="211589"/>
    <lineage>
        <taxon>Bacteria</taxon>
        <taxon>Pseudomonadati</taxon>
        <taxon>Pseudomonadota</taxon>
        <taxon>Betaproteobacteria</taxon>
        <taxon>Burkholderiales</taxon>
        <taxon>Oxalobacteraceae</taxon>
        <taxon>Herbaspirillum</taxon>
    </lineage>
</organism>
<reference evidence="8 9" key="1">
    <citation type="submission" date="2024-10" db="EMBL/GenBank/DDBJ databases">
        <title>The Natural Products Discovery Center: Release of the First 8490 Sequenced Strains for Exploring Actinobacteria Biosynthetic Diversity.</title>
        <authorList>
            <person name="Kalkreuter E."/>
            <person name="Kautsar S.A."/>
            <person name="Yang D."/>
            <person name="Bader C.D."/>
            <person name="Teijaro C.N."/>
            <person name="Fluegel L."/>
            <person name="Davis C.M."/>
            <person name="Simpson J.R."/>
            <person name="Lauterbach L."/>
            <person name="Steele A.D."/>
            <person name="Gui C."/>
            <person name="Meng S."/>
            <person name="Li G."/>
            <person name="Viehrig K."/>
            <person name="Ye F."/>
            <person name="Su P."/>
            <person name="Kiefer A.F."/>
            <person name="Nichols A."/>
            <person name="Cepeda A.J."/>
            <person name="Yan W."/>
            <person name="Fan B."/>
            <person name="Jiang Y."/>
            <person name="Adhikari A."/>
            <person name="Zheng C.-J."/>
            <person name="Schuster L."/>
            <person name="Cowan T.M."/>
            <person name="Smanski M.J."/>
            <person name="Chevrette M.G."/>
            <person name="De Carvalho L.P.S."/>
            <person name="Shen B."/>
        </authorList>
    </citation>
    <scope>NUCLEOTIDE SEQUENCE [LARGE SCALE GENOMIC DNA]</scope>
    <source>
        <strain evidence="8 9">NPDC087045</strain>
    </source>
</reference>
<dbReference type="PANTHER" id="PTHR35007">
    <property type="entry name" value="INTEGRAL MEMBRANE PROTEIN-RELATED"/>
    <property type="match status" value="1"/>
</dbReference>
<feature type="transmembrane region" description="Helical" evidence="6">
    <location>
        <begin position="99"/>
        <end position="128"/>
    </location>
</feature>
<keyword evidence="3 6" id="KW-0812">Transmembrane</keyword>
<evidence type="ECO:0000256" key="2">
    <source>
        <dbReference type="ARBA" id="ARBA00022475"/>
    </source>
</evidence>
<dbReference type="RefSeq" id="WP_402699523.1">
    <property type="nucleotide sequence ID" value="NZ_JBIUZV010000003.1"/>
</dbReference>
<evidence type="ECO:0000256" key="4">
    <source>
        <dbReference type="ARBA" id="ARBA00022989"/>
    </source>
</evidence>
<keyword evidence="9" id="KW-1185">Reference proteome</keyword>